<evidence type="ECO:0000259" key="2">
    <source>
        <dbReference type="PROSITE" id="PS50075"/>
    </source>
</evidence>
<organism evidence="3 4">
    <name type="scientific">Archangium lansingense</name>
    <dbReference type="NCBI Taxonomy" id="2995310"/>
    <lineage>
        <taxon>Bacteria</taxon>
        <taxon>Pseudomonadati</taxon>
        <taxon>Myxococcota</taxon>
        <taxon>Myxococcia</taxon>
        <taxon>Myxococcales</taxon>
        <taxon>Cystobacterineae</taxon>
        <taxon>Archangiaceae</taxon>
        <taxon>Archangium</taxon>
    </lineage>
</organism>
<dbReference type="Pfam" id="PF00550">
    <property type="entry name" value="PP-binding"/>
    <property type="match status" value="1"/>
</dbReference>
<dbReference type="Gene3D" id="1.10.1200.10">
    <property type="entry name" value="ACP-like"/>
    <property type="match status" value="1"/>
</dbReference>
<feature type="domain" description="Carrier" evidence="2">
    <location>
        <begin position="15"/>
        <end position="94"/>
    </location>
</feature>
<feature type="region of interest" description="Disordered" evidence="1">
    <location>
        <begin position="284"/>
        <end position="304"/>
    </location>
</feature>
<comment type="caution">
    <text evidence="3">The sequence shown here is derived from an EMBL/GenBank/DDBJ whole genome shotgun (WGS) entry which is preliminary data.</text>
</comment>
<reference evidence="3 4" key="1">
    <citation type="submission" date="2022-11" db="EMBL/GenBank/DDBJ databases">
        <title>Minimal conservation of predation-associated metabolite biosynthetic gene clusters underscores biosynthetic potential of Myxococcota including descriptions for ten novel species: Archangium lansinium sp. nov., Myxococcus landrumus sp. nov., Nannocystis bai.</title>
        <authorList>
            <person name="Ahearne A."/>
            <person name="Stevens C."/>
            <person name="Phillips K."/>
        </authorList>
    </citation>
    <scope>NUCLEOTIDE SEQUENCE [LARGE SCALE GENOMIC DNA]</scope>
    <source>
        <strain evidence="3 4">MIWBW</strain>
    </source>
</reference>
<protein>
    <submittedName>
        <fullName evidence="3">Phosphopantetheine-binding protein</fullName>
    </submittedName>
</protein>
<dbReference type="RefSeq" id="WP_267541093.1">
    <property type="nucleotide sequence ID" value="NZ_JAPNKA010000001.1"/>
</dbReference>
<keyword evidence="4" id="KW-1185">Reference proteome</keyword>
<dbReference type="EMBL" id="JAPNKA010000001">
    <property type="protein sequence ID" value="MCY1082529.1"/>
    <property type="molecule type" value="Genomic_DNA"/>
</dbReference>
<accession>A0ABT4ALF2</accession>
<name>A0ABT4ALF2_9BACT</name>
<dbReference type="Proteomes" id="UP001207654">
    <property type="component" value="Unassembled WGS sequence"/>
</dbReference>
<evidence type="ECO:0000313" key="3">
    <source>
        <dbReference type="EMBL" id="MCY1082529.1"/>
    </source>
</evidence>
<dbReference type="SUPFAM" id="SSF47336">
    <property type="entry name" value="ACP-like"/>
    <property type="match status" value="1"/>
</dbReference>
<evidence type="ECO:0000313" key="4">
    <source>
        <dbReference type="Proteomes" id="UP001207654"/>
    </source>
</evidence>
<gene>
    <name evidence="3" type="ORF">OV287_49590</name>
</gene>
<dbReference type="InterPro" id="IPR036736">
    <property type="entry name" value="ACP-like_sf"/>
</dbReference>
<dbReference type="InterPro" id="IPR009081">
    <property type="entry name" value="PP-bd_ACP"/>
</dbReference>
<proteinExistence type="predicted"/>
<sequence length="304" mass="34120">MENVISTIRHPLRDAEVREKFTSILAEILVLNAEDIKPASRLVSDLDADSIAFLELTYRLRQDFGLDIPDAKADEETLRMPLLEGLERLEKQLGGTTLFEFMKEESVRPGGDDPEVRQRMLRMFHDTMKEPDFAHQLRTAVGDAREDVNASRAVGHLVLELRRTPELAAALRDVLAKDPDLASQVAVLESEAVQESLQGSPLPSRDLFSLWREVGGSSRARERMAYIRVKQLAALMSTEVPKGYQPDAAVTSLQLRDLFSFITVDTYVRYILFLSARQALRNAVGAKEPPVEPREPATRVQPDA</sequence>
<dbReference type="PROSITE" id="PS50075">
    <property type="entry name" value="CARRIER"/>
    <property type="match status" value="1"/>
</dbReference>
<evidence type="ECO:0000256" key="1">
    <source>
        <dbReference type="SAM" id="MobiDB-lite"/>
    </source>
</evidence>